<organism evidence="7 8">
    <name type="scientific">Rheinheimera riviphila</name>
    <dbReference type="NCBI Taxonomy" id="1834037"/>
    <lineage>
        <taxon>Bacteria</taxon>
        <taxon>Pseudomonadati</taxon>
        <taxon>Pseudomonadota</taxon>
        <taxon>Gammaproteobacteria</taxon>
        <taxon>Chromatiales</taxon>
        <taxon>Chromatiaceae</taxon>
        <taxon>Rheinheimera</taxon>
    </lineage>
</organism>
<evidence type="ECO:0000313" key="8">
    <source>
        <dbReference type="Proteomes" id="UP000283077"/>
    </source>
</evidence>
<dbReference type="EMBL" id="SACS01000009">
    <property type="protein sequence ID" value="RVU37450.1"/>
    <property type="molecule type" value="Genomic_DNA"/>
</dbReference>
<dbReference type="InterPro" id="IPR051533">
    <property type="entry name" value="WaaL-like"/>
</dbReference>
<name>A0A437QSI2_9GAMM</name>
<evidence type="ECO:0000259" key="6">
    <source>
        <dbReference type="Pfam" id="PF04932"/>
    </source>
</evidence>
<feature type="transmembrane region" description="Helical" evidence="5">
    <location>
        <begin position="124"/>
        <end position="144"/>
    </location>
</feature>
<evidence type="ECO:0000256" key="5">
    <source>
        <dbReference type="SAM" id="Phobius"/>
    </source>
</evidence>
<dbReference type="OrthoDB" id="9783389at2"/>
<dbReference type="PANTHER" id="PTHR37422:SF13">
    <property type="entry name" value="LIPOPOLYSACCHARIDE BIOSYNTHESIS PROTEIN PA4999-RELATED"/>
    <property type="match status" value="1"/>
</dbReference>
<reference evidence="7 8" key="1">
    <citation type="submission" date="2019-01" db="EMBL/GenBank/DDBJ databases">
        <authorList>
            <person name="Chen W.-M."/>
        </authorList>
    </citation>
    <scope>NUCLEOTIDE SEQUENCE [LARGE SCALE GENOMIC DNA]</scope>
    <source>
        <strain evidence="7 8">KYPC3</strain>
    </source>
</reference>
<sequence length="442" mass="49957">MLQLKFGSIIFALLCVVLIWAPIPVGSNRPWAWSLLELMIGMVFLLHLANSGRRDGPALWQRWFWPLLLPILLLQLYLGLQMSGYLPFLQSIDPKQTEIMLLKGLFFLMWLQLVCIYTDSAFRLRMLVLMMVLSGFVQAFYGSVLNLAEVANSPLFAVNEAGRARGSFVYQNHFANYLALCLAMALGLLLSELSSQPPQWRFKAMLRDVVTSLLSSKLMLRLAIVVMVIGLVLSRSRMGNAAFFSSLALVSLLALFFYKRPPALLKPLVISILLLDMLIIGSMFGLEKLQQRFVETSFASEARDEVVIDSLPILQQYGWQGSGGGTFYTVFPAYQPQVYSGFYDHAHNDYLQFAIEVGIPMTLLLGLMLLWSLWQNLQVMRTSDHKLHRGLAFGCAMATVHMLIHCTVDFNLQAPATAMLYLTILAIGQRLYSMRFDKVRRS</sequence>
<accession>A0A437QSI2</accession>
<dbReference type="GO" id="GO:0016020">
    <property type="term" value="C:membrane"/>
    <property type="evidence" value="ECO:0007669"/>
    <property type="project" value="UniProtKB-SubCell"/>
</dbReference>
<feature type="transmembrane region" description="Helical" evidence="5">
    <location>
        <begin position="265"/>
        <end position="286"/>
    </location>
</feature>
<dbReference type="RefSeq" id="WP_127698892.1">
    <property type="nucleotide sequence ID" value="NZ_SACS01000009.1"/>
</dbReference>
<evidence type="ECO:0000256" key="2">
    <source>
        <dbReference type="ARBA" id="ARBA00022692"/>
    </source>
</evidence>
<gene>
    <name evidence="7" type="ORF">EOE67_09665</name>
</gene>
<keyword evidence="8" id="KW-1185">Reference proteome</keyword>
<evidence type="ECO:0000256" key="4">
    <source>
        <dbReference type="ARBA" id="ARBA00023136"/>
    </source>
</evidence>
<feature type="transmembrane region" description="Helical" evidence="5">
    <location>
        <begin position="239"/>
        <end position="258"/>
    </location>
</feature>
<feature type="transmembrane region" description="Helical" evidence="5">
    <location>
        <begin position="174"/>
        <end position="193"/>
    </location>
</feature>
<dbReference type="Pfam" id="PF04932">
    <property type="entry name" value="Wzy_C"/>
    <property type="match status" value="1"/>
</dbReference>
<evidence type="ECO:0000313" key="7">
    <source>
        <dbReference type="EMBL" id="RVU37450.1"/>
    </source>
</evidence>
<dbReference type="PANTHER" id="PTHR37422">
    <property type="entry name" value="TEICHURONIC ACID BIOSYNTHESIS PROTEIN TUAE"/>
    <property type="match status" value="1"/>
</dbReference>
<dbReference type="AlphaFoldDB" id="A0A437QSI2"/>
<keyword evidence="2 5" id="KW-0812">Transmembrane</keyword>
<keyword evidence="3 5" id="KW-1133">Transmembrane helix</keyword>
<dbReference type="InterPro" id="IPR007016">
    <property type="entry name" value="O-antigen_ligase-rel_domated"/>
</dbReference>
<comment type="subcellular location">
    <subcellularLocation>
        <location evidence="1">Membrane</location>
        <topology evidence="1">Multi-pass membrane protein</topology>
    </subcellularLocation>
</comment>
<keyword evidence="4 5" id="KW-0472">Membrane</keyword>
<comment type="caution">
    <text evidence="7">The sequence shown here is derived from an EMBL/GenBank/DDBJ whole genome shotgun (WGS) entry which is preliminary data.</text>
</comment>
<feature type="transmembrane region" description="Helical" evidence="5">
    <location>
        <begin position="100"/>
        <end position="117"/>
    </location>
</feature>
<protein>
    <submittedName>
        <fullName evidence="7">O-antigen polymerase</fullName>
    </submittedName>
</protein>
<feature type="transmembrane region" description="Helical" evidence="5">
    <location>
        <begin position="410"/>
        <end position="432"/>
    </location>
</feature>
<feature type="transmembrane region" description="Helical" evidence="5">
    <location>
        <begin position="214"/>
        <end position="233"/>
    </location>
</feature>
<feature type="domain" description="O-antigen ligase-related" evidence="6">
    <location>
        <begin position="222"/>
        <end position="365"/>
    </location>
</feature>
<feature type="transmembrane region" description="Helical" evidence="5">
    <location>
        <begin position="63"/>
        <end position="80"/>
    </location>
</feature>
<feature type="transmembrane region" description="Helical" evidence="5">
    <location>
        <begin position="31"/>
        <end position="51"/>
    </location>
</feature>
<feature type="transmembrane region" description="Helical" evidence="5">
    <location>
        <begin position="386"/>
        <end position="404"/>
    </location>
</feature>
<dbReference type="Proteomes" id="UP000283077">
    <property type="component" value="Unassembled WGS sequence"/>
</dbReference>
<feature type="transmembrane region" description="Helical" evidence="5">
    <location>
        <begin position="7"/>
        <end position="25"/>
    </location>
</feature>
<evidence type="ECO:0000256" key="3">
    <source>
        <dbReference type="ARBA" id="ARBA00022989"/>
    </source>
</evidence>
<proteinExistence type="predicted"/>
<feature type="transmembrane region" description="Helical" evidence="5">
    <location>
        <begin position="350"/>
        <end position="374"/>
    </location>
</feature>
<evidence type="ECO:0000256" key="1">
    <source>
        <dbReference type="ARBA" id="ARBA00004141"/>
    </source>
</evidence>